<evidence type="ECO:0000256" key="2">
    <source>
        <dbReference type="ARBA" id="ARBA00022723"/>
    </source>
</evidence>
<gene>
    <name evidence="6" type="ORF">SAMN05192534_12116</name>
</gene>
<dbReference type="Gene3D" id="2.102.10.10">
    <property type="entry name" value="Rieske [2Fe-2S] iron-sulphur domain"/>
    <property type="match status" value="1"/>
</dbReference>
<evidence type="ECO:0000256" key="3">
    <source>
        <dbReference type="ARBA" id="ARBA00023004"/>
    </source>
</evidence>
<dbReference type="Proteomes" id="UP000199163">
    <property type="component" value="Unassembled WGS sequence"/>
</dbReference>
<keyword evidence="7" id="KW-1185">Reference proteome</keyword>
<protein>
    <submittedName>
        <fullName evidence="6">Ferredoxin subunit of nitrite reductase or a ring-hydroxylating dioxygenase</fullName>
    </submittedName>
</protein>
<feature type="domain" description="Rieske" evidence="5">
    <location>
        <begin position="4"/>
        <end position="114"/>
    </location>
</feature>
<name>A0A1G8HRF2_9BACI</name>
<keyword evidence="2" id="KW-0479">Metal-binding</keyword>
<evidence type="ECO:0000259" key="5">
    <source>
        <dbReference type="PROSITE" id="PS51296"/>
    </source>
</evidence>
<dbReference type="GO" id="GO:0051537">
    <property type="term" value="F:2 iron, 2 sulfur cluster binding"/>
    <property type="evidence" value="ECO:0007669"/>
    <property type="project" value="UniProtKB-KW"/>
</dbReference>
<dbReference type="AlphaFoldDB" id="A0A1G8HRF2"/>
<dbReference type="PANTHER" id="PTHR21496">
    <property type="entry name" value="FERREDOXIN-RELATED"/>
    <property type="match status" value="1"/>
</dbReference>
<dbReference type="Pfam" id="PF00355">
    <property type="entry name" value="Rieske"/>
    <property type="match status" value="1"/>
</dbReference>
<keyword evidence="6" id="KW-0560">Oxidoreductase</keyword>
<dbReference type="PROSITE" id="PS51296">
    <property type="entry name" value="RIESKE"/>
    <property type="match status" value="1"/>
</dbReference>
<dbReference type="EMBL" id="FNDK01000021">
    <property type="protein sequence ID" value="SDI09209.1"/>
    <property type="molecule type" value="Genomic_DNA"/>
</dbReference>
<evidence type="ECO:0000313" key="6">
    <source>
        <dbReference type="EMBL" id="SDI09209.1"/>
    </source>
</evidence>
<dbReference type="GO" id="GO:0016705">
    <property type="term" value="F:oxidoreductase activity, acting on paired donors, with incorporation or reduction of molecular oxygen"/>
    <property type="evidence" value="ECO:0007669"/>
    <property type="project" value="UniProtKB-ARBA"/>
</dbReference>
<evidence type="ECO:0000313" key="7">
    <source>
        <dbReference type="Proteomes" id="UP000199163"/>
    </source>
</evidence>
<dbReference type="OrthoDB" id="9795104at2"/>
<dbReference type="GO" id="GO:0051213">
    <property type="term" value="F:dioxygenase activity"/>
    <property type="evidence" value="ECO:0007669"/>
    <property type="project" value="UniProtKB-KW"/>
</dbReference>
<organism evidence="6 7">
    <name type="scientific">Alteribacillus persepolensis</name>
    <dbReference type="NCBI Taxonomy" id="568899"/>
    <lineage>
        <taxon>Bacteria</taxon>
        <taxon>Bacillati</taxon>
        <taxon>Bacillota</taxon>
        <taxon>Bacilli</taxon>
        <taxon>Bacillales</taxon>
        <taxon>Bacillaceae</taxon>
        <taxon>Alteribacillus</taxon>
    </lineage>
</organism>
<keyword evidence="1" id="KW-0001">2Fe-2S</keyword>
<dbReference type="STRING" id="568899.SAMN05192534_12116"/>
<sequence length="116" mass="13144">MMRNVLCKRDEIPPGDKKIFQVKKTSIVVVRKEDKFFAIRNGCPHQGAELGKGSLGGAAPPSDVKEYCYEKQGEVLYCPWHHWSFDVETGCSVYDEKIKVKTYDVKVEGDDVVLYA</sequence>
<evidence type="ECO:0000256" key="4">
    <source>
        <dbReference type="ARBA" id="ARBA00023014"/>
    </source>
</evidence>
<dbReference type="PANTHER" id="PTHR21496:SF23">
    <property type="entry name" value="3-PHENYLPROPIONATE_CINNAMIC ACID DIOXYGENASE FERREDOXIN SUBUNIT"/>
    <property type="match status" value="1"/>
</dbReference>
<dbReference type="GO" id="GO:0046872">
    <property type="term" value="F:metal ion binding"/>
    <property type="evidence" value="ECO:0007669"/>
    <property type="project" value="UniProtKB-KW"/>
</dbReference>
<dbReference type="InterPro" id="IPR036922">
    <property type="entry name" value="Rieske_2Fe-2S_sf"/>
</dbReference>
<keyword evidence="3" id="KW-0408">Iron</keyword>
<dbReference type="GO" id="GO:0004497">
    <property type="term" value="F:monooxygenase activity"/>
    <property type="evidence" value="ECO:0007669"/>
    <property type="project" value="UniProtKB-ARBA"/>
</dbReference>
<reference evidence="6 7" key="1">
    <citation type="submission" date="2016-10" db="EMBL/GenBank/DDBJ databases">
        <authorList>
            <person name="de Groot N.N."/>
        </authorList>
    </citation>
    <scope>NUCLEOTIDE SEQUENCE [LARGE SCALE GENOMIC DNA]</scope>
    <source>
        <strain evidence="6 7">DSM 21632</strain>
    </source>
</reference>
<evidence type="ECO:0000256" key="1">
    <source>
        <dbReference type="ARBA" id="ARBA00022714"/>
    </source>
</evidence>
<dbReference type="InterPro" id="IPR017941">
    <property type="entry name" value="Rieske_2Fe-2S"/>
</dbReference>
<proteinExistence type="predicted"/>
<keyword evidence="6" id="KW-0223">Dioxygenase</keyword>
<dbReference type="SUPFAM" id="SSF50022">
    <property type="entry name" value="ISP domain"/>
    <property type="match status" value="1"/>
</dbReference>
<accession>A0A1G8HRF2</accession>
<keyword evidence="4" id="KW-0411">Iron-sulfur</keyword>